<evidence type="ECO:0000313" key="3">
    <source>
        <dbReference type="EMBL" id="CAF5123421.1"/>
    </source>
</evidence>
<dbReference type="Proteomes" id="UP000663873">
    <property type="component" value="Unassembled WGS sequence"/>
</dbReference>
<dbReference type="EMBL" id="CAJOBP010089026">
    <property type="protein sequence ID" value="CAF4940689.1"/>
    <property type="molecule type" value="Genomic_DNA"/>
</dbReference>
<organism evidence="2 4">
    <name type="scientific">Rotaria socialis</name>
    <dbReference type="NCBI Taxonomy" id="392032"/>
    <lineage>
        <taxon>Eukaryota</taxon>
        <taxon>Metazoa</taxon>
        <taxon>Spiralia</taxon>
        <taxon>Gnathifera</taxon>
        <taxon>Rotifera</taxon>
        <taxon>Eurotatoria</taxon>
        <taxon>Bdelloidea</taxon>
        <taxon>Philodinida</taxon>
        <taxon>Philodinidae</taxon>
        <taxon>Rotaria</taxon>
    </lineage>
</organism>
<evidence type="ECO:0000313" key="5">
    <source>
        <dbReference type="Proteomes" id="UP000663873"/>
    </source>
</evidence>
<evidence type="ECO:0000313" key="4">
    <source>
        <dbReference type="Proteomes" id="UP000663848"/>
    </source>
</evidence>
<gene>
    <name evidence="2" type="ORF">QYT958_LOCUS45793</name>
    <name evidence="3" type="ORF">QYT958_LOCUS46200</name>
    <name evidence="1" type="ORF">UJA718_LOCUS47307</name>
</gene>
<reference evidence="2" key="1">
    <citation type="submission" date="2021-02" db="EMBL/GenBank/DDBJ databases">
        <authorList>
            <person name="Nowell W R."/>
        </authorList>
    </citation>
    <scope>NUCLEOTIDE SEQUENCE</scope>
</reference>
<keyword evidence="5" id="KW-1185">Reference proteome</keyword>
<sequence length="40" mass="4192">MSPSTTTVSSPSPSSANLSLASTLFPSQAALFYEKPFFPP</sequence>
<dbReference type="EMBL" id="CAJOBR010081043">
    <property type="protein sequence ID" value="CAF5123421.1"/>
    <property type="molecule type" value="Genomic_DNA"/>
</dbReference>
<evidence type="ECO:0000313" key="1">
    <source>
        <dbReference type="EMBL" id="CAF4940689.1"/>
    </source>
</evidence>
<accession>A0A822FA56</accession>
<comment type="caution">
    <text evidence="2">The sequence shown here is derived from an EMBL/GenBank/DDBJ whole genome shotgun (WGS) entry which is preliminary data.</text>
</comment>
<proteinExistence type="predicted"/>
<dbReference type="AlphaFoldDB" id="A0A822FA56"/>
<evidence type="ECO:0000313" key="2">
    <source>
        <dbReference type="EMBL" id="CAF5116598.1"/>
    </source>
</evidence>
<dbReference type="Proteomes" id="UP000663848">
    <property type="component" value="Unassembled WGS sequence"/>
</dbReference>
<feature type="non-terminal residue" evidence="2">
    <location>
        <position position="40"/>
    </location>
</feature>
<dbReference type="EMBL" id="CAJOBR010078078">
    <property type="protein sequence ID" value="CAF5116598.1"/>
    <property type="molecule type" value="Genomic_DNA"/>
</dbReference>
<protein>
    <submittedName>
        <fullName evidence="2">Uncharacterized protein</fullName>
    </submittedName>
</protein>
<name>A0A822FA56_9BILA</name>